<feature type="compositionally biased region" description="Gly residues" evidence="1">
    <location>
        <begin position="7"/>
        <end position="16"/>
    </location>
</feature>
<evidence type="ECO:0000313" key="2">
    <source>
        <dbReference type="EnsemblPlants" id="ONIVA09G09610.1"/>
    </source>
</evidence>
<organism evidence="2">
    <name type="scientific">Oryza nivara</name>
    <name type="common">Indian wild rice</name>
    <name type="synonym">Oryza sativa f. spontanea</name>
    <dbReference type="NCBI Taxonomy" id="4536"/>
    <lineage>
        <taxon>Eukaryota</taxon>
        <taxon>Viridiplantae</taxon>
        <taxon>Streptophyta</taxon>
        <taxon>Embryophyta</taxon>
        <taxon>Tracheophyta</taxon>
        <taxon>Spermatophyta</taxon>
        <taxon>Magnoliopsida</taxon>
        <taxon>Liliopsida</taxon>
        <taxon>Poales</taxon>
        <taxon>Poaceae</taxon>
        <taxon>BOP clade</taxon>
        <taxon>Oryzoideae</taxon>
        <taxon>Oryzeae</taxon>
        <taxon>Oryzinae</taxon>
        <taxon>Oryza</taxon>
    </lineage>
</organism>
<reference evidence="2" key="1">
    <citation type="submission" date="2015-04" db="UniProtKB">
        <authorList>
            <consortium name="EnsemblPlants"/>
        </authorList>
    </citation>
    <scope>IDENTIFICATION</scope>
    <source>
        <strain evidence="2">SL10</strain>
    </source>
</reference>
<accession>A0A0E0IJF9</accession>
<protein>
    <submittedName>
        <fullName evidence="2">Uncharacterized protein</fullName>
    </submittedName>
</protein>
<dbReference type="AlphaFoldDB" id="A0A0E0IJF9"/>
<reference evidence="2" key="2">
    <citation type="submission" date="2018-04" db="EMBL/GenBank/DDBJ databases">
        <title>OnivRS2 (Oryza nivara Reference Sequence Version 2).</title>
        <authorList>
            <person name="Zhang J."/>
            <person name="Kudrna D."/>
            <person name="Lee S."/>
            <person name="Talag J."/>
            <person name="Rajasekar S."/>
            <person name="Welchert J."/>
            <person name="Hsing Y.-I."/>
            <person name="Wing R.A."/>
        </authorList>
    </citation>
    <scope>NUCLEOTIDE SEQUENCE [LARGE SCALE GENOMIC DNA]</scope>
    <source>
        <strain evidence="2">SL10</strain>
    </source>
</reference>
<proteinExistence type="predicted"/>
<feature type="region of interest" description="Disordered" evidence="1">
    <location>
        <begin position="1"/>
        <end position="28"/>
    </location>
</feature>
<dbReference type="OMA" id="GRMDYGE"/>
<sequence length="64" mass="6287">MANAGSSGSGGEGNGCGPLADPMRQQHSPALSCTDLAAGSDVGGRMDYGEYHDVGGGCVEDISL</sequence>
<dbReference type="EnsemblPlants" id="ONIVA09G09610.1">
    <property type="protein sequence ID" value="ONIVA09G09610.1"/>
    <property type="gene ID" value="ONIVA09G09610"/>
</dbReference>
<name>A0A0E0IJF9_ORYNI</name>
<dbReference type="HOGENOM" id="CLU_2871668_0_0_1"/>
<evidence type="ECO:0000256" key="1">
    <source>
        <dbReference type="SAM" id="MobiDB-lite"/>
    </source>
</evidence>
<keyword evidence="3" id="KW-1185">Reference proteome</keyword>
<dbReference type="Proteomes" id="UP000006591">
    <property type="component" value="Chromosome 9"/>
</dbReference>
<dbReference type="Gramene" id="ONIVA09G09610.1">
    <property type="protein sequence ID" value="ONIVA09G09610.1"/>
    <property type="gene ID" value="ONIVA09G09610"/>
</dbReference>
<evidence type="ECO:0000313" key="3">
    <source>
        <dbReference type="Proteomes" id="UP000006591"/>
    </source>
</evidence>